<keyword evidence="4 6" id="KW-0378">Hydrolase</keyword>
<dbReference type="GO" id="GO:0005829">
    <property type="term" value="C:cytosol"/>
    <property type="evidence" value="ECO:0007669"/>
    <property type="project" value="TreeGrafter"/>
</dbReference>
<sequence length="81" mass="9288">MSGKENKDQSFEEALANLESIIDSMEKGETPLGELVEKFEEGTKLLKTCQKQIKDAELRIEILKEETNETNIDKFELDPEQ</sequence>
<dbReference type="GO" id="GO:0006308">
    <property type="term" value="P:DNA catabolic process"/>
    <property type="evidence" value="ECO:0007669"/>
    <property type="project" value="UniProtKB-UniRule"/>
</dbReference>
<keyword evidence="7" id="KW-0175">Coiled coil</keyword>
<feature type="coiled-coil region" evidence="7">
    <location>
        <begin position="46"/>
        <end position="73"/>
    </location>
</feature>
<reference evidence="8 9" key="1">
    <citation type="submission" date="2018-06" db="EMBL/GenBank/DDBJ databases">
        <title>Draft Genome Sequence of a Novel Marine Bacterium Related to the Verrucomicrobia.</title>
        <authorList>
            <person name="Vosseberg J."/>
            <person name="Martijn J."/>
            <person name="Ettema T.J.G."/>
        </authorList>
    </citation>
    <scope>NUCLEOTIDE SEQUENCE [LARGE SCALE GENOMIC DNA]</scope>
    <source>
        <strain evidence="8">TARA_B100001123</strain>
    </source>
</reference>
<keyword evidence="3 6" id="KW-0540">Nuclease</keyword>
<protein>
    <recommendedName>
        <fullName evidence="6">Exodeoxyribonuclease 7 small subunit</fullName>
        <ecNumber evidence="6">3.1.11.6</ecNumber>
    </recommendedName>
    <alternativeName>
        <fullName evidence="6">Exodeoxyribonuclease VII small subunit</fullName>
        <shortName evidence="6">Exonuclease VII small subunit</shortName>
    </alternativeName>
</protein>
<dbReference type="SUPFAM" id="SSF116842">
    <property type="entry name" value="XseB-like"/>
    <property type="match status" value="1"/>
</dbReference>
<evidence type="ECO:0000256" key="1">
    <source>
        <dbReference type="ARBA" id="ARBA00009998"/>
    </source>
</evidence>
<dbReference type="PIRSF" id="PIRSF006488">
    <property type="entry name" value="Exonuc_VII_S"/>
    <property type="match status" value="1"/>
</dbReference>
<dbReference type="EMBL" id="CP029803">
    <property type="protein sequence ID" value="AWT59706.1"/>
    <property type="molecule type" value="Genomic_DNA"/>
</dbReference>
<dbReference type="PANTHER" id="PTHR34137:SF1">
    <property type="entry name" value="EXODEOXYRIBONUCLEASE 7 SMALL SUBUNIT"/>
    <property type="match status" value="1"/>
</dbReference>
<comment type="function">
    <text evidence="6">Bidirectionally degrades single-stranded DNA into large acid-insoluble oligonucleotides, which are then degraded further into small acid-soluble oligonucleotides.</text>
</comment>
<evidence type="ECO:0000256" key="4">
    <source>
        <dbReference type="ARBA" id="ARBA00022801"/>
    </source>
</evidence>
<accession>A0A2Z4AFG3</accession>
<dbReference type="NCBIfam" id="NF002140">
    <property type="entry name" value="PRK00977.1-4"/>
    <property type="match status" value="1"/>
</dbReference>
<dbReference type="HAMAP" id="MF_00337">
    <property type="entry name" value="Exonuc_7_S"/>
    <property type="match status" value="1"/>
</dbReference>
<dbReference type="Gene3D" id="1.10.287.1040">
    <property type="entry name" value="Exonuclease VII, small subunit"/>
    <property type="match status" value="1"/>
</dbReference>
<evidence type="ECO:0000313" key="9">
    <source>
        <dbReference type="Proteomes" id="UP000247465"/>
    </source>
</evidence>
<dbReference type="InterPro" id="IPR003761">
    <property type="entry name" value="Exonuc_VII_S"/>
</dbReference>
<dbReference type="NCBIfam" id="TIGR01280">
    <property type="entry name" value="xseB"/>
    <property type="match status" value="1"/>
</dbReference>
<evidence type="ECO:0000313" key="8">
    <source>
        <dbReference type="EMBL" id="AWT59706.1"/>
    </source>
</evidence>
<dbReference type="EC" id="3.1.11.6" evidence="6"/>
<dbReference type="Pfam" id="PF02609">
    <property type="entry name" value="Exonuc_VII_S"/>
    <property type="match status" value="1"/>
</dbReference>
<gene>
    <name evidence="6 8" type="primary">xseB</name>
    <name evidence="8" type="ORF">DF168_00900</name>
</gene>
<comment type="subcellular location">
    <subcellularLocation>
        <location evidence="6">Cytoplasm</location>
    </subcellularLocation>
</comment>
<comment type="catalytic activity">
    <reaction evidence="6">
        <text>Exonucleolytic cleavage in either 5'- to 3'- or 3'- to 5'-direction to yield nucleoside 5'-phosphates.</text>
        <dbReference type="EC" id="3.1.11.6"/>
    </reaction>
</comment>
<dbReference type="InterPro" id="IPR037004">
    <property type="entry name" value="Exonuc_VII_ssu_sf"/>
</dbReference>
<evidence type="ECO:0000256" key="5">
    <source>
        <dbReference type="ARBA" id="ARBA00022839"/>
    </source>
</evidence>
<evidence type="ECO:0000256" key="7">
    <source>
        <dbReference type="SAM" id="Coils"/>
    </source>
</evidence>
<dbReference type="AlphaFoldDB" id="A0A2Z4AFG3"/>
<evidence type="ECO:0000256" key="3">
    <source>
        <dbReference type="ARBA" id="ARBA00022722"/>
    </source>
</evidence>
<dbReference type="GO" id="GO:0009318">
    <property type="term" value="C:exodeoxyribonuclease VII complex"/>
    <property type="evidence" value="ECO:0007669"/>
    <property type="project" value="UniProtKB-UniRule"/>
</dbReference>
<comment type="similarity">
    <text evidence="1 6">Belongs to the XseB family.</text>
</comment>
<dbReference type="GO" id="GO:0008855">
    <property type="term" value="F:exodeoxyribonuclease VII activity"/>
    <property type="evidence" value="ECO:0007669"/>
    <property type="project" value="UniProtKB-UniRule"/>
</dbReference>
<keyword evidence="2 6" id="KW-0963">Cytoplasm</keyword>
<name>A0A2Z4AFG3_9BACT</name>
<comment type="subunit">
    <text evidence="6">Heterooligomer composed of large and small subunits.</text>
</comment>
<organism evidence="8 9">
    <name type="scientific">Candidatus Moanibacter tarae</name>
    <dbReference type="NCBI Taxonomy" id="2200854"/>
    <lineage>
        <taxon>Bacteria</taxon>
        <taxon>Pseudomonadati</taxon>
        <taxon>Verrucomicrobiota</taxon>
        <taxon>Opitutia</taxon>
        <taxon>Puniceicoccales</taxon>
        <taxon>Puniceicoccales incertae sedis</taxon>
        <taxon>Candidatus Moanibacter</taxon>
    </lineage>
</organism>
<evidence type="ECO:0000256" key="6">
    <source>
        <dbReference type="HAMAP-Rule" id="MF_00337"/>
    </source>
</evidence>
<dbReference type="PANTHER" id="PTHR34137">
    <property type="entry name" value="EXODEOXYRIBONUCLEASE 7 SMALL SUBUNIT"/>
    <property type="match status" value="1"/>
</dbReference>
<evidence type="ECO:0000256" key="2">
    <source>
        <dbReference type="ARBA" id="ARBA00022490"/>
    </source>
</evidence>
<dbReference type="Proteomes" id="UP000247465">
    <property type="component" value="Chromosome"/>
</dbReference>
<proteinExistence type="inferred from homology"/>
<keyword evidence="5 6" id="KW-0269">Exonuclease</keyword>
<dbReference type="KEGG" id="mtar:DF168_00900"/>